<dbReference type="InterPro" id="IPR027038">
    <property type="entry name" value="RanGap"/>
</dbReference>
<dbReference type="GO" id="GO:0006913">
    <property type="term" value="P:nucleocytoplasmic transport"/>
    <property type="evidence" value="ECO:0007669"/>
    <property type="project" value="TreeGrafter"/>
</dbReference>
<keyword evidence="3" id="KW-0677">Repeat</keyword>
<evidence type="ECO:0000313" key="4">
    <source>
        <dbReference type="EMBL" id="CAE7463477.1"/>
    </source>
</evidence>
<keyword evidence="2" id="KW-0433">Leucine-rich repeat</keyword>
<evidence type="ECO:0000256" key="3">
    <source>
        <dbReference type="ARBA" id="ARBA00022737"/>
    </source>
</evidence>
<comment type="caution">
    <text evidence="4">The sequence shown here is derived from an EMBL/GenBank/DDBJ whole genome shotgun (WGS) entry which is preliminary data.</text>
</comment>
<organism evidence="4 5">
    <name type="scientific">Symbiodinium pilosum</name>
    <name type="common">Dinoflagellate</name>
    <dbReference type="NCBI Taxonomy" id="2952"/>
    <lineage>
        <taxon>Eukaryota</taxon>
        <taxon>Sar</taxon>
        <taxon>Alveolata</taxon>
        <taxon>Dinophyceae</taxon>
        <taxon>Suessiales</taxon>
        <taxon>Symbiodiniaceae</taxon>
        <taxon>Symbiodinium</taxon>
    </lineage>
</organism>
<name>A0A812S1K1_SYMPI</name>
<dbReference type="Pfam" id="PF13516">
    <property type="entry name" value="LRR_6"/>
    <property type="match status" value="3"/>
</dbReference>
<dbReference type="SMART" id="SM00368">
    <property type="entry name" value="LRR_RI"/>
    <property type="match status" value="2"/>
</dbReference>
<evidence type="ECO:0000256" key="2">
    <source>
        <dbReference type="ARBA" id="ARBA00022614"/>
    </source>
</evidence>
<dbReference type="PANTHER" id="PTHR24113:SF12">
    <property type="entry name" value="RAN GTPASE-ACTIVATING PROTEIN 1"/>
    <property type="match status" value="1"/>
</dbReference>
<accession>A0A812S1K1</accession>
<dbReference type="EMBL" id="CAJNIZ010022692">
    <property type="protein sequence ID" value="CAE7463477.1"/>
    <property type="molecule type" value="Genomic_DNA"/>
</dbReference>
<dbReference type="GO" id="GO:0005829">
    <property type="term" value="C:cytosol"/>
    <property type="evidence" value="ECO:0007669"/>
    <property type="project" value="TreeGrafter"/>
</dbReference>
<dbReference type="InterPro" id="IPR032675">
    <property type="entry name" value="LRR_dom_sf"/>
</dbReference>
<dbReference type="GO" id="GO:0005634">
    <property type="term" value="C:nucleus"/>
    <property type="evidence" value="ECO:0007669"/>
    <property type="project" value="TreeGrafter"/>
</dbReference>
<keyword evidence="1" id="KW-0343">GTPase activation</keyword>
<reference evidence="4" key="1">
    <citation type="submission" date="2021-02" db="EMBL/GenBank/DDBJ databases">
        <authorList>
            <person name="Dougan E. K."/>
            <person name="Rhodes N."/>
            <person name="Thang M."/>
            <person name="Chan C."/>
        </authorList>
    </citation>
    <scope>NUCLEOTIDE SEQUENCE</scope>
</reference>
<evidence type="ECO:0000313" key="5">
    <source>
        <dbReference type="Proteomes" id="UP000649617"/>
    </source>
</evidence>
<dbReference type="Gene3D" id="3.80.10.10">
    <property type="entry name" value="Ribonuclease Inhibitor"/>
    <property type="match status" value="1"/>
</dbReference>
<evidence type="ECO:0000256" key="1">
    <source>
        <dbReference type="ARBA" id="ARBA00022468"/>
    </source>
</evidence>
<dbReference type="PANTHER" id="PTHR24113">
    <property type="entry name" value="RAN GTPASE-ACTIVATING PROTEIN 1"/>
    <property type="match status" value="1"/>
</dbReference>
<dbReference type="GO" id="GO:0005096">
    <property type="term" value="F:GTPase activator activity"/>
    <property type="evidence" value="ECO:0007669"/>
    <property type="project" value="UniProtKB-KW"/>
</dbReference>
<protein>
    <submittedName>
        <fullName evidence="4">Nod1 protein</fullName>
    </submittedName>
</protein>
<dbReference type="AlphaFoldDB" id="A0A812S1K1"/>
<dbReference type="SUPFAM" id="SSF52047">
    <property type="entry name" value="RNI-like"/>
    <property type="match status" value="1"/>
</dbReference>
<gene>
    <name evidence="4" type="primary">Nod1</name>
    <name evidence="4" type="ORF">SPIL2461_LOCUS11603</name>
</gene>
<sequence length="193" mass="20518">MAPKPAGKTLAKPKAGKAVFPKPWPPKVPLGSMKDVLPLIKADDESLDTLMLPSPGMLGDGAQGVDFGPDDIQYLCQCLEKNKTVTHLNVSMSPIGDVGAAHIAALLEKGQPILRLSMNGCGISSLGAQSLAKGLAQSEVMVVELTSNRIDDVGGRALLDAVQQNKRLQDVQLGFNSISPEMEAEMEKVFMLR</sequence>
<dbReference type="Proteomes" id="UP000649617">
    <property type="component" value="Unassembled WGS sequence"/>
</dbReference>
<dbReference type="GO" id="GO:0031267">
    <property type="term" value="F:small GTPase binding"/>
    <property type="evidence" value="ECO:0007669"/>
    <property type="project" value="TreeGrafter"/>
</dbReference>
<proteinExistence type="predicted"/>
<keyword evidence="5" id="KW-1185">Reference proteome</keyword>
<dbReference type="InterPro" id="IPR001611">
    <property type="entry name" value="Leu-rich_rpt"/>
</dbReference>
<dbReference type="OrthoDB" id="435860at2759"/>
<dbReference type="GO" id="GO:0048471">
    <property type="term" value="C:perinuclear region of cytoplasm"/>
    <property type="evidence" value="ECO:0007669"/>
    <property type="project" value="TreeGrafter"/>
</dbReference>